<gene>
    <name evidence="7" type="primary">LOC110988502</name>
</gene>
<feature type="compositionally biased region" description="Basic and acidic residues" evidence="5">
    <location>
        <begin position="138"/>
        <end position="151"/>
    </location>
</feature>
<feature type="compositionally biased region" description="Polar residues" evidence="5">
    <location>
        <begin position="607"/>
        <end position="620"/>
    </location>
</feature>
<sequence length="875" mass="94576">MLAMDITRGSLAEISRPASNHRSHLRPGSRVSLGTPSSAGSTRQGVDTSNSLEILPPESPVVNQQEFDLEVVELFSSDSDSECNVGSQSDDGKEDGGAQQPNSNGHNNNDRSKEGHQRSSNSGADKSPTGPDPLDSIPDPKIREAMRKMQQLDRILAKKVLKEKEVKRQRLQAHRDMERELQGLKPEGRDEQREVSDNTSRFLALVPPASHSEGISLDQEPVDPVFQTQPAEGDTPIAGDKANGAQRNKDSKLQAGNSTDRSSQVAGEGKTKRGGRQRSKAKGPDDTLPGGGNDFIQRNIDLASDAGNVIAMTDDEKKRLEELLQDVEMLVDEEEKADSTHGMNALQLSAGVGYIPDADEQQALLDIDAKLKALLPAEDFEHISTTPSQGRGSYYRDEPGEKILKDTKDERTQQERLKRIEVELEYLENRVEREIYKSPRLSQENLSELLEQCSELSSRAATETDSILQASPRSGHVYSSADEDSYKAQEATPRLPEDVLQKLLADARESCLSESRLSLLTPVSSLDTEQMLTSRSEGSDSQSFAVVSQSTIKELLRNPRATSTVASTTGMIMDIARRVQDGPAEDDFRTLRDATSGQGSVRGGTVNGHSGPQDSAQDLSPTVFSRTSTQHNTAANQNLSLDGQDTPPSPRHSQQSPQPHRSNTGSNQGAESAVKTSLSLRSFSNSTDFPAVSASLKSPEPPPSRIRSRNGAPSRPRTSTGSPKPSTSAKDTFSSSVGHKPQLSVASEALDSLPQPPLSRQIARSSRTKAAKPLAGSSLDSRGTPDSLAGHTDSRASTNTLVSSSDFEYEDNEEIAQQLLSHSPGSGNTGQRSKEDSPGLGSSLVSRTIEQSVARSIARFEKKGTEEERFSPPLV</sequence>
<name>A0A8B7ZQS7_ACAPL</name>
<feature type="compositionally biased region" description="Polar residues" evidence="5">
    <location>
        <begin position="716"/>
        <end position="737"/>
    </location>
</feature>
<organism evidence="6 7">
    <name type="scientific">Acanthaster planci</name>
    <name type="common">Crown-of-thorns starfish</name>
    <dbReference type="NCBI Taxonomy" id="133434"/>
    <lineage>
        <taxon>Eukaryota</taxon>
        <taxon>Metazoa</taxon>
        <taxon>Echinodermata</taxon>
        <taxon>Eleutherozoa</taxon>
        <taxon>Asterozoa</taxon>
        <taxon>Asteroidea</taxon>
        <taxon>Valvatacea</taxon>
        <taxon>Valvatida</taxon>
        <taxon>Acanthasteridae</taxon>
        <taxon>Acanthaster</taxon>
    </lineage>
</organism>
<feature type="compositionally biased region" description="Low complexity" evidence="5">
    <location>
        <begin position="651"/>
        <end position="662"/>
    </location>
</feature>
<feature type="compositionally biased region" description="Polar residues" evidence="5">
    <location>
        <begin position="795"/>
        <end position="806"/>
    </location>
</feature>
<feature type="compositionally biased region" description="Basic and acidic residues" evidence="5">
    <location>
        <begin position="108"/>
        <end position="117"/>
    </location>
</feature>
<dbReference type="RefSeq" id="XP_022107759.1">
    <property type="nucleotide sequence ID" value="XM_022252067.1"/>
</dbReference>
<feature type="compositionally biased region" description="Polar residues" evidence="5">
    <location>
        <begin position="461"/>
        <end position="472"/>
    </location>
</feature>
<feature type="compositionally biased region" description="Basic and acidic residues" evidence="5">
    <location>
        <begin position="160"/>
        <end position="196"/>
    </location>
</feature>
<feature type="compositionally biased region" description="Basic residues" evidence="5">
    <location>
        <begin position="272"/>
        <end position="281"/>
    </location>
</feature>
<keyword evidence="3 4" id="KW-0175">Coiled coil</keyword>
<protein>
    <recommendedName>
        <fullName evidence="2">Fibrous sheath-interacting protein 1</fullName>
    </recommendedName>
</protein>
<dbReference type="PANTHER" id="PTHR22012">
    <property type="entry name" value="FIBROUS SHEATH INTERACTING PROTEIN 1"/>
    <property type="match status" value="1"/>
</dbReference>
<dbReference type="Proteomes" id="UP000694845">
    <property type="component" value="Unplaced"/>
</dbReference>
<feature type="compositionally biased region" description="Polar residues" evidence="5">
    <location>
        <begin position="254"/>
        <end position="265"/>
    </location>
</feature>
<dbReference type="InterPro" id="IPR026246">
    <property type="entry name" value="Fsip1"/>
</dbReference>
<keyword evidence="6" id="KW-1185">Reference proteome</keyword>
<dbReference type="PANTHER" id="PTHR22012:SF2">
    <property type="entry name" value="FIBROUS SHEATH-INTERACTING PROTEIN 1"/>
    <property type="match status" value="1"/>
</dbReference>
<feature type="region of interest" description="Disordered" evidence="5">
    <location>
        <begin position="1"/>
        <end position="296"/>
    </location>
</feature>
<feature type="region of interest" description="Disordered" evidence="5">
    <location>
        <begin position="588"/>
        <end position="620"/>
    </location>
</feature>
<accession>A0A8B7ZQS7</accession>
<evidence type="ECO:0000256" key="2">
    <source>
        <dbReference type="ARBA" id="ARBA00019480"/>
    </source>
</evidence>
<feature type="region of interest" description="Disordered" evidence="5">
    <location>
        <begin position="637"/>
        <end position="848"/>
    </location>
</feature>
<feature type="coiled-coil region" evidence="4">
    <location>
        <begin position="310"/>
        <end position="340"/>
    </location>
</feature>
<feature type="compositionally biased region" description="Polar residues" evidence="5">
    <location>
        <begin position="76"/>
        <end position="89"/>
    </location>
</feature>
<feature type="compositionally biased region" description="Polar residues" evidence="5">
    <location>
        <begin position="32"/>
        <end position="52"/>
    </location>
</feature>
<dbReference type="AlphaFoldDB" id="A0A8B7ZQS7"/>
<dbReference type="OrthoDB" id="9946895at2759"/>
<dbReference type="CTD" id="161835"/>
<feature type="coiled-coil region" evidence="4">
    <location>
        <begin position="410"/>
        <end position="437"/>
    </location>
</feature>
<feature type="compositionally biased region" description="Polar residues" evidence="5">
    <location>
        <begin position="663"/>
        <end position="688"/>
    </location>
</feature>
<dbReference type="KEGG" id="aplc:110988502"/>
<dbReference type="OMA" id="PRSEMSM"/>
<feature type="compositionally biased region" description="Polar residues" evidence="5">
    <location>
        <begin position="818"/>
        <end position="831"/>
    </location>
</feature>
<dbReference type="GeneID" id="110988502"/>
<comment type="similarity">
    <text evidence="1">Belongs to the FSIP1 family.</text>
</comment>
<evidence type="ECO:0000256" key="4">
    <source>
        <dbReference type="SAM" id="Coils"/>
    </source>
</evidence>
<evidence type="ECO:0000256" key="1">
    <source>
        <dbReference type="ARBA" id="ARBA00010495"/>
    </source>
</evidence>
<evidence type="ECO:0000256" key="5">
    <source>
        <dbReference type="SAM" id="MobiDB-lite"/>
    </source>
</evidence>
<evidence type="ECO:0000313" key="7">
    <source>
        <dbReference type="RefSeq" id="XP_022107759.1"/>
    </source>
</evidence>
<reference evidence="7" key="1">
    <citation type="submission" date="2025-08" db="UniProtKB">
        <authorList>
            <consortium name="RefSeq"/>
        </authorList>
    </citation>
    <scope>IDENTIFICATION</scope>
</reference>
<dbReference type="Pfam" id="PF15554">
    <property type="entry name" value="FSIP1"/>
    <property type="match status" value="1"/>
</dbReference>
<feature type="region of interest" description="Disordered" evidence="5">
    <location>
        <begin position="461"/>
        <end position="491"/>
    </location>
</feature>
<evidence type="ECO:0000256" key="3">
    <source>
        <dbReference type="ARBA" id="ARBA00023054"/>
    </source>
</evidence>
<proteinExistence type="inferred from homology"/>
<evidence type="ECO:0000313" key="6">
    <source>
        <dbReference type="Proteomes" id="UP000694845"/>
    </source>
</evidence>
<dbReference type="PRINTS" id="PR02075">
    <property type="entry name" value="FIBSHEATHIP1"/>
</dbReference>